<dbReference type="PANTHER" id="PTHR30477">
    <property type="entry name" value="ABC-TRANSPORTER METAL-BINDING PROTEIN"/>
    <property type="match status" value="1"/>
</dbReference>
<evidence type="ECO:0000256" key="4">
    <source>
        <dbReference type="ARBA" id="ARBA00022475"/>
    </source>
</evidence>
<keyword evidence="3 8" id="KW-0813">Transport</keyword>
<evidence type="ECO:0000256" key="5">
    <source>
        <dbReference type="ARBA" id="ARBA00022692"/>
    </source>
</evidence>
<keyword evidence="7 9" id="KW-0472">Membrane</keyword>
<feature type="transmembrane region" description="Helical" evidence="9">
    <location>
        <begin position="65"/>
        <end position="85"/>
    </location>
</feature>
<dbReference type="Proteomes" id="UP000324974">
    <property type="component" value="Chromosome"/>
</dbReference>
<accession>A0A5C1APM9</accession>
<evidence type="ECO:0000256" key="8">
    <source>
        <dbReference type="RuleBase" id="RU003943"/>
    </source>
</evidence>
<sequence length="385" mass="41319">MILFPHLGPELNETVYLMAAVAAACAVPGVFLVLRRMVLVGDAISHVLLLGIVLAYFVVKDAASPLLFFGAAAVGVLTVALVEGLQRTKLLKEDAAIGLVFPFLFSLGTLLASMYLRNTHLDVDRVLLGSAELAFRDRLTVGGRDLGPRAFVLLGGTFVVFVLLIALFYKELKLCTFDPGLAAVLGFLPAVVHYALMTSVSLATVAAFDAVGPVLVLAFFAVPPVMARLLTKRLVWMLVLSVILAVTAAVTGTLLAIELDITIAGTVAGVLGAMFAVVYLFAPRAGVLAEMIRRVRMWREFHETLLTVHLHRHAGTPAEAEESRVDGLHEHLNWTEPQTAAVVRRAVANGLMVRAGDCWKLTDTGRKRAEEIVGPRLGERGASAP</sequence>
<evidence type="ECO:0000256" key="6">
    <source>
        <dbReference type="ARBA" id="ARBA00022989"/>
    </source>
</evidence>
<gene>
    <name evidence="10" type="ORF">PX52LOC_06781</name>
</gene>
<feature type="transmembrane region" description="Helical" evidence="9">
    <location>
        <begin position="150"/>
        <end position="169"/>
    </location>
</feature>
<dbReference type="InterPro" id="IPR037294">
    <property type="entry name" value="ABC_BtuC-like"/>
</dbReference>
<reference evidence="11" key="1">
    <citation type="submission" date="2019-08" db="EMBL/GenBank/DDBJ databases">
        <title>Limnoglobus roseus gen. nov., sp. nov., a novel freshwater planctomycete with a giant genome from the family Gemmataceae.</title>
        <authorList>
            <person name="Kulichevskaya I.S."/>
            <person name="Naumoff D.G."/>
            <person name="Miroshnikov K."/>
            <person name="Ivanova A."/>
            <person name="Philippov D.A."/>
            <person name="Hakobyan A."/>
            <person name="Rijpstra I.C."/>
            <person name="Sinninghe Damste J.S."/>
            <person name="Liesack W."/>
            <person name="Dedysh S.N."/>
        </authorList>
    </citation>
    <scope>NUCLEOTIDE SEQUENCE [LARGE SCALE GENOMIC DNA]</scope>
    <source>
        <strain evidence="11">PX52</strain>
    </source>
</reference>
<evidence type="ECO:0000256" key="9">
    <source>
        <dbReference type="SAM" id="Phobius"/>
    </source>
</evidence>
<dbReference type="GO" id="GO:0055085">
    <property type="term" value="P:transmembrane transport"/>
    <property type="evidence" value="ECO:0007669"/>
    <property type="project" value="InterPro"/>
</dbReference>
<dbReference type="AlphaFoldDB" id="A0A5C1APM9"/>
<name>A0A5C1APM9_9BACT</name>
<feature type="transmembrane region" description="Helical" evidence="9">
    <location>
        <begin position="97"/>
        <end position="116"/>
    </location>
</feature>
<evidence type="ECO:0000256" key="7">
    <source>
        <dbReference type="ARBA" id="ARBA00023136"/>
    </source>
</evidence>
<dbReference type="PANTHER" id="PTHR30477:SF8">
    <property type="entry name" value="METAL TRANSPORT SYSTEM MEMBRANE PROTEIN CT_070-RELATED"/>
    <property type="match status" value="1"/>
</dbReference>
<evidence type="ECO:0000313" key="10">
    <source>
        <dbReference type="EMBL" id="QEL19702.1"/>
    </source>
</evidence>
<proteinExistence type="inferred from homology"/>
<comment type="similarity">
    <text evidence="2 8">Belongs to the ABC-3 integral membrane protein family.</text>
</comment>
<dbReference type="GO" id="GO:0010043">
    <property type="term" value="P:response to zinc ion"/>
    <property type="evidence" value="ECO:0007669"/>
    <property type="project" value="TreeGrafter"/>
</dbReference>
<evidence type="ECO:0000256" key="2">
    <source>
        <dbReference type="ARBA" id="ARBA00008034"/>
    </source>
</evidence>
<dbReference type="RefSeq" id="WP_218575203.1">
    <property type="nucleotide sequence ID" value="NZ_CP042425.1"/>
</dbReference>
<keyword evidence="6 9" id="KW-1133">Transmembrane helix</keyword>
<dbReference type="Pfam" id="PF00950">
    <property type="entry name" value="ABC-3"/>
    <property type="match status" value="1"/>
</dbReference>
<feature type="transmembrane region" description="Helical" evidence="9">
    <location>
        <begin position="15"/>
        <end position="34"/>
    </location>
</feature>
<dbReference type="Gene3D" id="1.10.3470.10">
    <property type="entry name" value="ABC transporter involved in vitamin B12 uptake, BtuC"/>
    <property type="match status" value="1"/>
</dbReference>
<dbReference type="KEGG" id="lrs:PX52LOC_06781"/>
<dbReference type="SUPFAM" id="SSF81345">
    <property type="entry name" value="ABC transporter involved in vitamin B12 uptake, BtuC"/>
    <property type="match status" value="1"/>
</dbReference>
<dbReference type="GO" id="GO:0043190">
    <property type="term" value="C:ATP-binding cassette (ABC) transporter complex"/>
    <property type="evidence" value="ECO:0007669"/>
    <property type="project" value="InterPro"/>
</dbReference>
<dbReference type="InterPro" id="IPR001626">
    <property type="entry name" value="ABC_TroCD"/>
</dbReference>
<dbReference type="CDD" id="cd06550">
    <property type="entry name" value="TM_ABC_iron-siderophores_like"/>
    <property type="match status" value="1"/>
</dbReference>
<feature type="transmembrane region" description="Helical" evidence="9">
    <location>
        <begin position="39"/>
        <end position="59"/>
    </location>
</feature>
<keyword evidence="11" id="KW-1185">Reference proteome</keyword>
<protein>
    <submittedName>
        <fullName evidence="10">Metal ABC transporter permease</fullName>
    </submittedName>
</protein>
<evidence type="ECO:0000256" key="3">
    <source>
        <dbReference type="ARBA" id="ARBA00022448"/>
    </source>
</evidence>
<feature type="transmembrane region" description="Helical" evidence="9">
    <location>
        <begin position="176"/>
        <end position="196"/>
    </location>
</feature>
<feature type="transmembrane region" description="Helical" evidence="9">
    <location>
        <begin position="202"/>
        <end position="222"/>
    </location>
</feature>
<keyword evidence="5 8" id="KW-0812">Transmembrane</keyword>
<organism evidence="10 11">
    <name type="scientific">Limnoglobus roseus</name>
    <dbReference type="NCBI Taxonomy" id="2598579"/>
    <lineage>
        <taxon>Bacteria</taxon>
        <taxon>Pseudomonadati</taxon>
        <taxon>Planctomycetota</taxon>
        <taxon>Planctomycetia</taxon>
        <taxon>Gemmatales</taxon>
        <taxon>Gemmataceae</taxon>
        <taxon>Limnoglobus</taxon>
    </lineage>
</organism>
<dbReference type="EMBL" id="CP042425">
    <property type="protein sequence ID" value="QEL19702.1"/>
    <property type="molecule type" value="Genomic_DNA"/>
</dbReference>
<evidence type="ECO:0000256" key="1">
    <source>
        <dbReference type="ARBA" id="ARBA00004651"/>
    </source>
</evidence>
<comment type="subcellular location">
    <subcellularLocation>
        <location evidence="1 8">Cell membrane</location>
        <topology evidence="1 8">Multi-pass membrane protein</topology>
    </subcellularLocation>
</comment>
<feature type="transmembrane region" description="Helical" evidence="9">
    <location>
        <begin position="234"/>
        <end position="257"/>
    </location>
</feature>
<keyword evidence="4" id="KW-1003">Cell membrane</keyword>
<evidence type="ECO:0000313" key="11">
    <source>
        <dbReference type="Proteomes" id="UP000324974"/>
    </source>
</evidence>
<feature type="transmembrane region" description="Helical" evidence="9">
    <location>
        <begin position="263"/>
        <end position="282"/>
    </location>
</feature>